<dbReference type="AlphaFoldDB" id="A0A1H6LDS2"/>
<proteinExistence type="predicted"/>
<keyword evidence="1" id="KW-1133">Transmembrane helix</keyword>
<name>A0A1H6LDS2_MYCRU</name>
<sequence length="167" mass="17928">MNEDQGKTYSAFIEAQLKAENDLRASVTARANSALTGATGLVTLVLAVFAVFLGKDFTLRGYAKLYLILAVMALLMSAACALAAALPLKQKYTNAATLQSFLGKPHWGDDEIDARNLTSVCNLTVLTSLRVGTARKMRWLIGAGIFQLTAIVMLVLCVITTVSTMHT</sequence>
<keyword evidence="1" id="KW-0812">Transmembrane</keyword>
<reference evidence="3" key="1">
    <citation type="submission" date="2016-10" db="EMBL/GenBank/DDBJ databases">
        <authorList>
            <person name="Varghese N."/>
            <person name="Submissions S."/>
        </authorList>
    </citation>
    <scope>NUCLEOTIDE SEQUENCE [LARGE SCALE GENOMIC DNA]</scope>
    <source>
        <strain evidence="3">DSM 45405</strain>
    </source>
</reference>
<evidence type="ECO:0000313" key="3">
    <source>
        <dbReference type="Proteomes" id="UP000182915"/>
    </source>
</evidence>
<feature type="transmembrane region" description="Helical" evidence="1">
    <location>
        <begin position="34"/>
        <end position="53"/>
    </location>
</feature>
<accession>A0A1H6LDS2</accession>
<evidence type="ECO:0000313" key="2">
    <source>
        <dbReference type="EMBL" id="SEH83381.1"/>
    </source>
</evidence>
<organism evidence="2 3">
    <name type="scientific">Mycolicibacterium rutilum</name>
    <name type="common">Mycobacterium rutilum</name>
    <dbReference type="NCBI Taxonomy" id="370526"/>
    <lineage>
        <taxon>Bacteria</taxon>
        <taxon>Bacillati</taxon>
        <taxon>Actinomycetota</taxon>
        <taxon>Actinomycetes</taxon>
        <taxon>Mycobacteriales</taxon>
        <taxon>Mycobacteriaceae</taxon>
        <taxon>Mycolicibacterium</taxon>
    </lineage>
</organism>
<dbReference type="OrthoDB" id="4734909at2"/>
<keyword evidence="1" id="KW-0472">Membrane</keyword>
<feature type="transmembrane region" description="Helical" evidence="1">
    <location>
        <begin position="139"/>
        <end position="162"/>
    </location>
</feature>
<feature type="transmembrane region" description="Helical" evidence="1">
    <location>
        <begin position="65"/>
        <end position="86"/>
    </location>
</feature>
<dbReference type="RefSeq" id="WP_083409201.1">
    <property type="nucleotide sequence ID" value="NZ_LT629971.1"/>
</dbReference>
<keyword evidence="3" id="KW-1185">Reference proteome</keyword>
<gene>
    <name evidence="2" type="ORF">SAMN04489835_4681</name>
</gene>
<evidence type="ECO:0000256" key="1">
    <source>
        <dbReference type="SAM" id="Phobius"/>
    </source>
</evidence>
<protein>
    <submittedName>
        <fullName evidence="2">Uncharacterized protein</fullName>
    </submittedName>
</protein>
<dbReference type="EMBL" id="LT629971">
    <property type="protein sequence ID" value="SEH83381.1"/>
    <property type="molecule type" value="Genomic_DNA"/>
</dbReference>
<dbReference type="Proteomes" id="UP000182915">
    <property type="component" value="Chromosome I"/>
</dbReference>